<dbReference type="OrthoDB" id="5287258at2"/>
<keyword evidence="1" id="KW-0560">Oxidoreductase</keyword>
<dbReference type="STRING" id="83767.SAMN05660652_03320"/>
<dbReference type="EMBL" id="FNCY01000017">
    <property type="protein sequence ID" value="SDI37297.1"/>
    <property type="molecule type" value="Genomic_DNA"/>
</dbReference>
<reference evidence="5 6" key="1">
    <citation type="submission" date="2016-10" db="EMBL/GenBank/DDBJ databases">
        <authorList>
            <person name="de Groot N.N."/>
        </authorList>
    </citation>
    <scope>NUCLEOTIDE SEQUENCE [LARGE SCALE GENOMIC DNA]</scope>
    <source>
        <strain evidence="5 6">DSM 5885</strain>
    </source>
</reference>
<evidence type="ECO:0000256" key="2">
    <source>
        <dbReference type="PIRSR" id="PIRSR000105-1"/>
    </source>
</evidence>
<dbReference type="Gene3D" id="3.40.50.720">
    <property type="entry name" value="NAD(P)-binding Rossmann-like Domain"/>
    <property type="match status" value="1"/>
</dbReference>
<evidence type="ECO:0000256" key="1">
    <source>
        <dbReference type="ARBA" id="ARBA00023002"/>
    </source>
</evidence>
<dbReference type="InterPro" id="IPR006108">
    <property type="entry name" value="3HC_DH_C"/>
</dbReference>
<proteinExistence type="predicted"/>
<dbReference type="Pfam" id="PF00725">
    <property type="entry name" value="3HCDH"/>
    <property type="match status" value="1"/>
</dbReference>
<evidence type="ECO:0000259" key="3">
    <source>
        <dbReference type="Pfam" id="PF00725"/>
    </source>
</evidence>
<feature type="site" description="Important for catalytic activity" evidence="2">
    <location>
        <position position="143"/>
    </location>
</feature>
<dbReference type="InterPro" id="IPR008927">
    <property type="entry name" value="6-PGluconate_DH-like_C_sf"/>
</dbReference>
<dbReference type="PANTHER" id="PTHR48075">
    <property type="entry name" value="3-HYDROXYACYL-COA DEHYDROGENASE FAMILY PROTEIN"/>
    <property type="match status" value="1"/>
</dbReference>
<keyword evidence="6" id="KW-1185">Reference proteome</keyword>
<dbReference type="RefSeq" id="WP_091939190.1">
    <property type="nucleotide sequence ID" value="NZ_FNCY01000017.1"/>
</dbReference>
<dbReference type="InterPro" id="IPR013328">
    <property type="entry name" value="6PGD_dom2"/>
</dbReference>
<dbReference type="Gene3D" id="1.10.1040.10">
    <property type="entry name" value="N-(1-d-carboxylethyl)-l-norvaline Dehydrogenase, domain 2"/>
    <property type="match status" value="1"/>
</dbReference>
<feature type="domain" description="3-hydroxyacyl-CoA dehydrogenase NAD binding" evidence="4">
    <location>
        <begin position="8"/>
        <end position="185"/>
    </location>
</feature>
<dbReference type="InterPro" id="IPR022694">
    <property type="entry name" value="3-OHacyl-CoA_DH"/>
</dbReference>
<dbReference type="InterPro" id="IPR006176">
    <property type="entry name" value="3-OHacyl-CoA_DH_NAD-bd"/>
</dbReference>
<dbReference type="SUPFAM" id="SSF48179">
    <property type="entry name" value="6-phosphogluconate dehydrogenase C-terminal domain-like"/>
    <property type="match status" value="1"/>
</dbReference>
<organism evidence="5 6">
    <name type="scientific">Propionivibrio dicarboxylicus</name>
    <dbReference type="NCBI Taxonomy" id="83767"/>
    <lineage>
        <taxon>Bacteria</taxon>
        <taxon>Pseudomonadati</taxon>
        <taxon>Pseudomonadota</taxon>
        <taxon>Betaproteobacteria</taxon>
        <taxon>Rhodocyclales</taxon>
        <taxon>Rhodocyclaceae</taxon>
        <taxon>Propionivibrio</taxon>
    </lineage>
</organism>
<dbReference type="Pfam" id="PF02737">
    <property type="entry name" value="3HCDH_N"/>
    <property type="match status" value="1"/>
</dbReference>
<dbReference type="AlphaFoldDB" id="A0A1G8K1Q9"/>
<dbReference type="GO" id="GO:0070403">
    <property type="term" value="F:NAD+ binding"/>
    <property type="evidence" value="ECO:0007669"/>
    <property type="project" value="InterPro"/>
</dbReference>
<dbReference type="GO" id="GO:0006631">
    <property type="term" value="P:fatty acid metabolic process"/>
    <property type="evidence" value="ECO:0007669"/>
    <property type="project" value="InterPro"/>
</dbReference>
<evidence type="ECO:0000313" key="5">
    <source>
        <dbReference type="EMBL" id="SDI37297.1"/>
    </source>
</evidence>
<dbReference type="Proteomes" id="UP000198607">
    <property type="component" value="Unassembled WGS sequence"/>
</dbReference>
<protein>
    <submittedName>
        <fullName evidence="5">3-hydroxybutyryl-CoA dehydrogenase</fullName>
    </submittedName>
</protein>
<gene>
    <name evidence="5" type="ORF">SAMN05660652_03320</name>
</gene>
<dbReference type="SUPFAM" id="SSF51735">
    <property type="entry name" value="NAD(P)-binding Rossmann-fold domains"/>
    <property type="match status" value="1"/>
</dbReference>
<dbReference type="PIRSF" id="PIRSF000105">
    <property type="entry name" value="HCDH"/>
    <property type="match status" value="1"/>
</dbReference>
<accession>A0A1G8K1Q9</accession>
<dbReference type="InterPro" id="IPR036291">
    <property type="entry name" value="NAD(P)-bd_dom_sf"/>
</dbReference>
<sequence>MEIKDVKKIALFGAGTMGPGIAQVFAVAGYEVAMYSRKQETIASGMSVIRANMETFIKRNLLTREAADKALQKIVPTTSIEDAAKEADLVIESIVEKKDAKKALYDQLDLLCPERTIFTSNTSALNIYDVVPERRLPTTVIAHWFAPPHIIPLVEVVLGAKTSPATVELTVALLKHVDRVPVVMEKFVPGFCINRILRVLGREIFFLLDNGYMTAEQLDLAVKASIIPRAMVLGLVQRYDFTGLDISAKNLENKEFIDPPNDNAPKSLFDLVNRGDLGVKTGKGFFDYTDRPIEQVLAERDEAMLDVFGAVKHLIYKKI</sequence>
<dbReference type="GO" id="GO:0016616">
    <property type="term" value="F:oxidoreductase activity, acting on the CH-OH group of donors, NAD or NADP as acceptor"/>
    <property type="evidence" value="ECO:0007669"/>
    <property type="project" value="InterPro"/>
</dbReference>
<dbReference type="PANTHER" id="PTHR48075:SF5">
    <property type="entry name" value="3-HYDROXYBUTYRYL-COA DEHYDROGENASE"/>
    <property type="match status" value="1"/>
</dbReference>
<feature type="domain" description="3-hydroxyacyl-CoA dehydrogenase C-terminal" evidence="3">
    <location>
        <begin position="190"/>
        <end position="288"/>
    </location>
</feature>
<evidence type="ECO:0000259" key="4">
    <source>
        <dbReference type="Pfam" id="PF02737"/>
    </source>
</evidence>
<evidence type="ECO:0000313" key="6">
    <source>
        <dbReference type="Proteomes" id="UP000198607"/>
    </source>
</evidence>
<name>A0A1G8K1Q9_9RHOO</name>